<proteinExistence type="inferred from homology"/>
<sequence length="306" mass="32562">MSLRIAITGADGFVGRHVARLAAERGHRVVGVLRSERREPPPDLDEAVVADLAHAASALPPVDVVLHLAGLAAVGPSFAQPQRYLEQNSAMVTHLAESLLQADERPRLIGASSGAVYAPGEGPLDERAPTACASPYVVSKLLVELQLDYYRGRGLETIAVRPFNHLGPGQGEGFLLPDLAAGLRRLRPGEALPVGDLTTRRDYTDVRDVAAAYLALCEAPVLEHPLYNVASGIARSGEEVLAALCAALGVPMPPRVRIAGERRPVDAQEVVGDAGRLRDELGWRPRIGLAETVRDFAAQGMRAATL</sequence>
<evidence type="ECO:0000256" key="1">
    <source>
        <dbReference type="ARBA" id="ARBA00007637"/>
    </source>
</evidence>
<reference evidence="3 4" key="1">
    <citation type="submission" date="2019-08" db="EMBL/GenBank/DDBJ databases">
        <title>Agrococcus lahaulensis sp. nov., isolated from a cold desert of the Indian Himalayas.</title>
        <authorList>
            <person name="Qu J.H."/>
        </authorList>
    </citation>
    <scope>NUCLEOTIDE SEQUENCE [LARGE SCALE GENOMIC DNA]</scope>
    <source>
        <strain evidence="3 4">NS18</strain>
    </source>
</reference>
<evidence type="ECO:0000259" key="2">
    <source>
        <dbReference type="Pfam" id="PF01370"/>
    </source>
</evidence>
<dbReference type="AlphaFoldDB" id="A0A5M8QKU1"/>
<accession>A0A5M8QKU1</accession>
<keyword evidence="4" id="KW-1185">Reference proteome</keyword>
<dbReference type="OrthoDB" id="9801785at2"/>
<dbReference type="Gene3D" id="3.90.25.10">
    <property type="entry name" value="UDP-galactose 4-epimerase, domain 1"/>
    <property type="match status" value="1"/>
</dbReference>
<dbReference type="Gene3D" id="3.40.50.720">
    <property type="entry name" value="NAD(P)-binding Rossmann-like Domain"/>
    <property type="match status" value="1"/>
</dbReference>
<comment type="caution">
    <text evidence="3">The sequence shown here is derived from an EMBL/GenBank/DDBJ whole genome shotgun (WGS) entry which is preliminary data.</text>
</comment>
<dbReference type="Pfam" id="PF01370">
    <property type="entry name" value="Epimerase"/>
    <property type="match status" value="1"/>
</dbReference>
<dbReference type="RefSeq" id="WP_146355404.1">
    <property type="nucleotide sequence ID" value="NZ_VOIR01000012.1"/>
</dbReference>
<organism evidence="3 4">
    <name type="scientific">Agrococcus sediminis</name>
    <dbReference type="NCBI Taxonomy" id="2599924"/>
    <lineage>
        <taxon>Bacteria</taxon>
        <taxon>Bacillati</taxon>
        <taxon>Actinomycetota</taxon>
        <taxon>Actinomycetes</taxon>
        <taxon>Micrococcales</taxon>
        <taxon>Microbacteriaceae</taxon>
        <taxon>Agrococcus</taxon>
    </lineage>
</organism>
<dbReference type="PANTHER" id="PTHR43000">
    <property type="entry name" value="DTDP-D-GLUCOSE 4,6-DEHYDRATASE-RELATED"/>
    <property type="match status" value="1"/>
</dbReference>
<protein>
    <submittedName>
        <fullName evidence="3">NAD-dependent epimerase/dehydratase family protein</fullName>
    </submittedName>
</protein>
<evidence type="ECO:0000313" key="4">
    <source>
        <dbReference type="Proteomes" id="UP000323221"/>
    </source>
</evidence>
<comment type="similarity">
    <text evidence="1">Belongs to the NAD(P)-dependent epimerase/dehydratase family.</text>
</comment>
<gene>
    <name evidence="3" type="ORF">FQ330_03740</name>
</gene>
<dbReference type="SUPFAM" id="SSF51735">
    <property type="entry name" value="NAD(P)-binding Rossmann-fold domains"/>
    <property type="match status" value="1"/>
</dbReference>
<dbReference type="Proteomes" id="UP000323221">
    <property type="component" value="Unassembled WGS sequence"/>
</dbReference>
<feature type="domain" description="NAD-dependent epimerase/dehydratase" evidence="2">
    <location>
        <begin position="5"/>
        <end position="229"/>
    </location>
</feature>
<evidence type="ECO:0000313" key="3">
    <source>
        <dbReference type="EMBL" id="KAA6434892.1"/>
    </source>
</evidence>
<dbReference type="InterPro" id="IPR001509">
    <property type="entry name" value="Epimerase_deHydtase"/>
</dbReference>
<name>A0A5M8QKU1_9MICO</name>
<dbReference type="InterPro" id="IPR036291">
    <property type="entry name" value="NAD(P)-bd_dom_sf"/>
</dbReference>
<dbReference type="EMBL" id="VOIR01000012">
    <property type="protein sequence ID" value="KAA6434892.1"/>
    <property type="molecule type" value="Genomic_DNA"/>
</dbReference>